<evidence type="ECO:0000256" key="3">
    <source>
        <dbReference type="SAM" id="Phobius"/>
    </source>
</evidence>
<dbReference type="GO" id="GO:0016020">
    <property type="term" value="C:membrane"/>
    <property type="evidence" value="ECO:0007669"/>
    <property type="project" value="UniProtKB-SubCell"/>
</dbReference>
<comment type="caution">
    <text evidence="5">The sequence shown here is derived from an EMBL/GenBank/DDBJ whole genome shotgun (WGS) entry which is preliminary data.</text>
</comment>
<evidence type="ECO:0000313" key="5">
    <source>
        <dbReference type="EMBL" id="KAF2149655.1"/>
    </source>
</evidence>
<keyword evidence="3" id="KW-1133">Transmembrane helix</keyword>
<feature type="transmembrane region" description="Helical" evidence="3">
    <location>
        <begin position="227"/>
        <end position="246"/>
    </location>
</feature>
<dbReference type="OrthoDB" id="2213137at2759"/>
<dbReference type="InterPro" id="IPR011701">
    <property type="entry name" value="MFS"/>
</dbReference>
<dbReference type="Pfam" id="PF07690">
    <property type="entry name" value="MFS_1"/>
    <property type="match status" value="1"/>
</dbReference>
<feature type="transmembrane region" description="Helical" evidence="3">
    <location>
        <begin position="134"/>
        <end position="152"/>
    </location>
</feature>
<dbReference type="InterPro" id="IPR050327">
    <property type="entry name" value="Proton-linked_MCT"/>
</dbReference>
<evidence type="ECO:0000313" key="6">
    <source>
        <dbReference type="Proteomes" id="UP000799439"/>
    </source>
</evidence>
<organism evidence="5 6">
    <name type="scientific">Myriangium duriaei CBS 260.36</name>
    <dbReference type="NCBI Taxonomy" id="1168546"/>
    <lineage>
        <taxon>Eukaryota</taxon>
        <taxon>Fungi</taxon>
        <taxon>Dikarya</taxon>
        <taxon>Ascomycota</taxon>
        <taxon>Pezizomycotina</taxon>
        <taxon>Dothideomycetes</taxon>
        <taxon>Dothideomycetidae</taxon>
        <taxon>Myriangiales</taxon>
        <taxon>Myriangiaceae</taxon>
        <taxon>Myriangium</taxon>
    </lineage>
</organism>
<feature type="transmembrane region" description="Helical" evidence="3">
    <location>
        <begin position="164"/>
        <end position="181"/>
    </location>
</feature>
<dbReference type="PROSITE" id="PS50850">
    <property type="entry name" value="MFS"/>
    <property type="match status" value="1"/>
</dbReference>
<dbReference type="Gene3D" id="1.20.1250.20">
    <property type="entry name" value="MFS general substrate transporter like domains"/>
    <property type="match status" value="2"/>
</dbReference>
<feature type="transmembrane region" description="Helical" evidence="3">
    <location>
        <begin position="300"/>
        <end position="324"/>
    </location>
</feature>
<dbReference type="AlphaFoldDB" id="A0A9P4MD92"/>
<dbReference type="Proteomes" id="UP000799439">
    <property type="component" value="Unassembled WGS sequence"/>
</dbReference>
<feature type="transmembrane region" description="Helical" evidence="3">
    <location>
        <begin position="356"/>
        <end position="375"/>
    </location>
</feature>
<dbReference type="GO" id="GO:0022857">
    <property type="term" value="F:transmembrane transporter activity"/>
    <property type="evidence" value="ECO:0007669"/>
    <property type="project" value="InterPro"/>
</dbReference>
<comment type="similarity">
    <text evidence="2">Belongs to the major facilitator superfamily. Monocarboxylate porter (TC 2.A.1.13) family.</text>
</comment>
<keyword evidence="6" id="KW-1185">Reference proteome</keyword>
<name>A0A9P4MD92_9PEZI</name>
<dbReference type="SUPFAM" id="SSF103473">
    <property type="entry name" value="MFS general substrate transporter"/>
    <property type="match status" value="1"/>
</dbReference>
<dbReference type="InterPro" id="IPR036259">
    <property type="entry name" value="MFS_trans_sf"/>
</dbReference>
<sequence length="463" mass="49966">MAAIIPAQTPTTGPSSLRSFGEEHELEEINRAGVLDEVGAQDAIERRQSFELPRADGGKDAWLVLFACFILEALVWGFPFAFGVFQDYYSRHPLFEQDKSSLAAIATSATGLMYLSAPLVYGCLRRYPWLRKPFAVGGYVIVLISLIGASFANTVPQLLGTQGILYGIGGSIHYFPAFLYLDEWFFARKGQAYGVVWAGGGAAGVALPLSLQWVLSHYGFRTALRTWAVVSFILTAPAIYFLKGRLPLQHASRSTKVELGFLRDPAFWIFQSGNMIQALGYFLPTYYMPSFARSVGLSPFAGTLAVSLCNGATMVGGVFVGWLVDRYPVTNVIVFCTVGTVGSVFLFWSFAVYAPVLFIFAFFYGTFASGFAATWSRITDPLKKKCPGTDTGMIIALFSAGKGIGAVISGPLSGALVKADNGQHEGLGYAWGSGYSTLILFCGITAAAQVVGWCGKRAGYVQG</sequence>
<evidence type="ECO:0000256" key="1">
    <source>
        <dbReference type="ARBA" id="ARBA00004141"/>
    </source>
</evidence>
<dbReference type="PANTHER" id="PTHR11360:SF287">
    <property type="entry name" value="MFS MONOCARBOXYLATE TRANSPORTER"/>
    <property type="match status" value="1"/>
</dbReference>
<keyword evidence="3" id="KW-0812">Transmembrane</keyword>
<feature type="transmembrane region" description="Helical" evidence="3">
    <location>
        <begin position="102"/>
        <end position="122"/>
    </location>
</feature>
<evidence type="ECO:0000256" key="2">
    <source>
        <dbReference type="ARBA" id="ARBA00006727"/>
    </source>
</evidence>
<proteinExistence type="inferred from homology"/>
<feature type="transmembrane region" description="Helical" evidence="3">
    <location>
        <begin position="331"/>
        <end position="350"/>
    </location>
</feature>
<feature type="domain" description="Major facilitator superfamily (MFS) profile" evidence="4">
    <location>
        <begin position="266"/>
        <end position="463"/>
    </location>
</feature>
<reference evidence="5" key="1">
    <citation type="journal article" date="2020" name="Stud. Mycol.">
        <title>101 Dothideomycetes genomes: a test case for predicting lifestyles and emergence of pathogens.</title>
        <authorList>
            <person name="Haridas S."/>
            <person name="Albert R."/>
            <person name="Binder M."/>
            <person name="Bloem J."/>
            <person name="Labutti K."/>
            <person name="Salamov A."/>
            <person name="Andreopoulos B."/>
            <person name="Baker S."/>
            <person name="Barry K."/>
            <person name="Bills G."/>
            <person name="Bluhm B."/>
            <person name="Cannon C."/>
            <person name="Castanera R."/>
            <person name="Culley D."/>
            <person name="Daum C."/>
            <person name="Ezra D."/>
            <person name="Gonzalez J."/>
            <person name="Henrissat B."/>
            <person name="Kuo A."/>
            <person name="Liang C."/>
            <person name="Lipzen A."/>
            <person name="Lutzoni F."/>
            <person name="Magnuson J."/>
            <person name="Mondo S."/>
            <person name="Nolan M."/>
            <person name="Ohm R."/>
            <person name="Pangilinan J."/>
            <person name="Park H.-J."/>
            <person name="Ramirez L."/>
            <person name="Alfaro M."/>
            <person name="Sun H."/>
            <person name="Tritt A."/>
            <person name="Yoshinaga Y."/>
            <person name="Zwiers L.-H."/>
            <person name="Turgeon B."/>
            <person name="Goodwin S."/>
            <person name="Spatafora J."/>
            <person name="Crous P."/>
            <person name="Grigoriev I."/>
        </authorList>
    </citation>
    <scope>NUCLEOTIDE SEQUENCE</scope>
    <source>
        <strain evidence="5">CBS 260.36</strain>
    </source>
</reference>
<protein>
    <submittedName>
        <fullName evidence="5">MFS monocarboxylate transporter</fullName>
    </submittedName>
</protein>
<dbReference type="InterPro" id="IPR020846">
    <property type="entry name" value="MFS_dom"/>
</dbReference>
<gene>
    <name evidence="5" type="ORF">K461DRAFT_288158</name>
</gene>
<accession>A0A9P4MD92</accession>
<feature type="transmembrane region" description="Helical" evidence="3">
    <location>
        <begin position="267"/>
        <end position="288"/>
    </location>
</feature>
<keyword evidence="3" id="KW-0472">Membrane</keyword>
<comment type="subcellular location">
    <subcellularLocation>
        <location evidence="1">Membrane</location>
        <topology evidence="1">Multi-pass membrane protein</topology>
    </subcellularLocation>
</comment>
<dbReference type="EMBL" id="ML996091">
    <property type="protein sequence ID" value="KAF2149655.1"/>
    <property type="molecule type" value="Genomic_DNA"/>
</dbReference>
<dbReference type="PANTHER" id="PTHR11360">
    <property type="entry name" value="MONOCARBOXYLATE TRANSPORTER"/>
    <property type="match status" value="1"/>
</dbReference>
<feature type="transmembrane region" description="Helical" evidence="3">
    <location>
        <begin position="61"/>
        <end position="82"/>
    </location>
</feature>
<evidence type="ECO:0000259" key="4">
    <source>
        <dbReference type="PROSITE" id="PS50850"/>
    </source>
</evidence>
<feature type="transmembrane region" description="Helical" evidence="3">
    <location>
        <begin position="193"/>
        <end position="215"/>
    </location>
</feature>